<gene>
    <name evidence="2" type="ORF">Taro_038965</name>
</gene>
<proteinExistence type="predicted"/>
<evidence type="ECO:0000256" key="1">
    <source>
        <dbReference type="SAM" id="MobiDB-lite"/>
    </source>
</evidence>
<dbReference type="AlphaFoldDB" id="A0A843WNR9"/>
<name>A0A843WNR9_COLES</name>
<comment type="caution">
    <text evidence="2">The sequence shown here is derived from an EMBL/GenBank/DDBJ whole genome shotgun (WGS) entry which is preliminary data.</text>
</comment>
<evidence type="ECO:0000313" key="2">
    <source>
        <dbReference type="EMBL" id="MQM06145.1"/>
    </source>
</evidence>
<evidence type="ECO:0000313" key="3">
    <source>
        <dbReference type="Proteomes" id="UP000652761"/>
    </source>
</evidence>
<reference evidence="2" key="1">
    <citation type="submission" date="2017-07" db="EMBL/GenBank/DDBJ databases">
        <title>Taro Niue Genome Assembly and Annotation.</title>
        <authorList>
            <person name="Atibalentja N."/>
            <person name="Keating K."/>
            <person name="Fields C.J."/>
        </authorList>
    </citation>
    <scope>NUCLEOTIDE SEQUENCE</scope>
    <source>
        <strain evidence="2">Niue_2</strain>
        <tissue evidence="2">Leaf</tissue>
    </source>
</reference>
<feature type="compositionally biased region" description="Basic and acidic residues" evidence="1">
    <location>
        <begin position="13"/>
        <end position="24"/>
    </location>
</feature>
<accession>A0A843WNR9</accession>
<keyword evidence="3" id="KW-1185">Reference proteome</keyword>
<protein>
    <submittedName>
        <fullName evidence="2">Uncharacterized protein</fullName>
    </submittedName>
</protein>
<organism evidence="2 3">
    <name type="scientific">Colocasia esculenta</name>
    <name type="common">Wild taro</name>
    <name type="synonym">Arum esculentum</name>
    <dbReference type="NCBI Taxonomy" id="4460"/>
    <lineage>
        <taxon>Eukaryota</taxon>
        <taxon>Viridiplantae</taxon>
        <taxon>Streptophyta</taxon>
        <taxon>Embryophyta</taxon>
        <taxon>Tracheophyta</taxon>
        <taxon>Spermatophyta</taxon>
        <taxon>Magnoliopsida</taxon>
        <taxon>Liliopsida</taxon>
        <taxon>Araceae</taxon>
        <taxon>Aroideae</taxon>
        <taxon>Colocasieae</taxon>
        <taxon>Colocasia</taxon>
    </lineage>
</organism>
<dbReference type="Proteomes" id="UP000652761">
    <property type="component" value="Unassembled WGS sequence"/>
</dbReference>
<feature type="region of interest" description="Disordered" evidence="1">
    <location>
        <begin position="1"/>
        <end position="43"/>
    </location>
</feature>
<sequence>MGTEVPGNGNNLSRDKPSSAEHRAIRSGNGEDSTKTRNFARPQPVYTVVAMHQAVTTLS</sequence>
<dbReference type="EMBL" id="NMUH01003552">
    <property type="protein sequence ID" value="MQM06145.1"/>
    <property type="molecule type" value="Genomic_DNA"/>
</dbReference>